<reference evidence="2 3" key="1">
    <citation type="submission" date="2024-01" db="EMBL/GenBank/DDBJ databases">
        <authorList>
            <person name="Allen C."/>
            <person name="Tagirdzhanova G."/>
        </authorList>
    </citation>
    <scope>NUCLEOTIDE SEQUENCE [LARGE SCALE GENOMIC DNA]</scope>
</reference>
<evidence type="ECO:0000256" key="1">
    <source>
        <dbReference type="SAM" id="MobiDB-lite"/>
    </source>
</evidence>
<comment type="caution">
    <text evidence="2">The sequence shown here is derived from an EMBL/GenBank/DDBJ whole genome shotgun (WGS) entry which is preliminary data.</text>
</comment>
<organism evidence="2 3">
    <name type="scientific">Sporothrix bragantina</name>
    <dbReference type="NCBI Taxonomy" id="671064"/>
    <lineage>
        <taxon>Eukaryota</taxon>
        <taxon>Fungi</taxon>
        <taxon>Dikarya</taxon>
        <taxon>Ascomycota</taxon>
        <taxon>Pezizomycotina</taxon>
        <taxon>Sordariomycetes</taxon>
        <taxon>Sordariomycetidae</taxon>
        <taxon>Ophiostomatales</taxon>
        <taxon>Ophiostomataceae</taxon>
        <taxon>Sporothrix</taxon>
    </lineage>
</organism>
<feature type="compositionally biased region" description="Basic and acidic residues" evidence="1">
    <location>
        <begin position="313"/>
        <end position="329"/>
    </location>
</feature>
<accession>A0ABP0BJI8</accession>
<proteinExistence type="predicted"/>
<feature type="region of interest" description="Disordered" evidence="1">
    <location>
        <begin position="307"/>
        <end position="329"/>
    </location>
</feature>
<sequence>MASPRIARAVAFGVFIVFSGYVFFVALPTKSSAVVAAPSTTPTTTNLPLKTSQTDVPSAEGFSDYISSDYAFHPEAAFTPSPEPVSQDVYTNTYDALLGEFAHPTPTPIVAEAAVATPVVVADAAEAIPTRPLNQAEIDDPRLLDIPEAQRHAFHYTANGVLVPGPAPNWGVPAGQAPKATYTLDADLDGVDGTLTALERFKAEIGRGQSTIEHQLSAFDMELDPSVTRDTTAEAHALLRHLQRLSANTVEAAADLESLMKDVQGKRKTMQQLADITDFRTNKAARDVWLAENPEVDALENVKRGQTARPKLVKHEENSDDKYTPPEDKFPWMKDASTFGMHLYR</sequence>
<dbReference type="EMBL" id="CAWUHC010000028">
    <property type="protein sequence ID" value="CAK7219793.1"/>
    <property type="molecule type" value="Genomic_DNA"/>
</dbReference>
<gene>
    <name evidence="2" type="ORF">SBRCBS47491_003971</name>
</gene>
<evidence type="ECO:0000313" key="3">
    <source>
        <dbReference type="Proteomes" id="UP001642406"/>
    </source>
</evidence>
<name>A0ABP0BJI8_9PEZI</name>
<evidence type="ECO:0008006" key="4">
    <source>
        <dbReference type="Google" id="ProtNLM"/>
    </source>
</evidence>
<protein>
    <recommendedName>
        <fullName evidence="4">Transmembrane protein</fullName>
    </recommendedName>
</protein>
<dbReference type="Proteomes" id="UP001642406">
    <property type="component" value="Unassembled WGS sequence"/>
</dbReference>
<evidence type="ECO:0000313" key="2">
    <source>
        <dbReference type="EMBL" id="CAK7219793.1"/>
    </source>
</evidence>
<keyword evidence="3" id="KW-1185">Reference proteome</keyword>